<dbReference type="AlphaFoldDB" id="X0CIU5"/>
<dbReference type="EMBL" id="JH658367">
    <property type="protein sequence ID" value="EXK94116.1"/>
    <property type="molecule type" value="Genomic_DNA"/>
</dbReference>
<keyword evidence="2" id="KW-1185">Reference proteome</keyword>
<evidence type="ECO:0000313" key="1">
    <source>
        <dbReference type="EMBL" id="EXK94116.1"/>
    </source>
</evidence>
<organism evidence="1 2">
    <name type="scientific">Fusarium oxysporum f. sp. raphani 54005</name>
    <dbReference type="NCBI Taxonomy" id="1089458"/>
    <lineage>
        <taxon>Eukaryota</taxon>
        <taxon>Fungi</taxon>
        <taxon>Dikarya</taxon>
        <taxon>Ascomycota</taxon>
        <taxon>Pezizomycotina</taxon>
        <taxon>Sordariomycetes</taxon>
        <taxon>Hypocreomycetidae</taxon>
        <taxon>Hypocreales</taxon>
        <taxon>Nectriaceae</taxon>
        <taxon>Fusarium</taxon>
        <taxon>Fusarium oxysporum species complex</taxon>
    </lineage>
</organism>
<dbReference type="Proteomes" id="UP000030663">
    <property type="component" value="Unassembled WGS sequence"/>
</dbReference>
<gene>
    <name evidence="1" type="ORF">FOQG_04298</name>
</gene>
<dbReference type="HOGENOM" id="CLU_3160028_0_0_1"/>
<sequence>MSLRENEDQSDKKLGELWVIASFNSLWNVHRAKKSSRASVRLIVVIRY</sequence>
<protein>
    <submittedName>
        <fullName evidence="1">Uncharacterized protein</fullName>
    </submittedName>
</protein>
<proteinExistence type="predicted"/>
<accession>X0CIU5</accession>
<reference evidence="1 2" key="1">
    <citation type="submission" date="2011-11" db="EMBL/GenBank/DDBJ databases">
        <title>The Genome Sequence of Fusarium oxysporum PHW815.</title>
        <authorList>
            <consortium name="The Broad Institute Genome Sequencing Platform"/>
            <person name="Ma L.-J."/>
            <person name="Gale L.R."/>
            <person name="Schwartz D.C."/>
            <person name="Zhou S."/>
            <person name="Corby-Kistler H."/>
            <person name="Young S.K."/>
            <person name="Zeng Q."/>
            <person name="Gargeya S."/>
            <person name="Fitzgerald M."/>
            <person name="Haas B."/>
            <person name="Abouelleil A."/>
            <person name="Alvarado L."/>
            <person name="Arachchi H.M."/>
            <person name="Berlin A."/>
            <person name="Brown A."/>
            <person name="Chapman S.B."/>
            <person name="Chen Z."/>
            <person name="Dunbar C."/>
            <person name="Freedman E."/>
            <person name="Gearin G."/>
            <person name="Goldberg J."/>
            <person name="Griggs A."/>
            <person name="Gujja S."/>
            <person name="Heiman D."/>
            <person name="Howarth C."/>
            <person name="Larson L."/>
            <person name="Lui A."/>
            <person name="MacDonald P.J.P."/>
            <person name="Montmayeur A."/>
            <person name="Murphy C."/>
            <person name="Neiman D."/>
            <person name="Pearson M."/>
            <person name="Priest M."/>
            <person name="Roberts A."/>
            <person name="Saif S."/>
            <person name="Shea T."/>
            <person name="Shenoy N."/>
            <person name="Sisk P."/>
            <person name="Stolte C."/>
            <person name="Sykes S."/>
            <person name="Wortman J."/>
            <person name="Nusbaum C."/>
            <person name="Birren B."/>
        </authorList>
    </citation>
    <scope>NUCLEOTIDE SEQUENCE [LARGE SCALE GENOMIC DNA]</scope>
    <source>
        <strain evidence="1 2">54005</strain>
    </source>
</reference>
<evidence type="ECO:0000313" key="2">
    <source>
        <dbReference type="Proteomes" id="UP000030663"/>
    </source>
</evidence>
<name>X0CIU5_FUSOX</name>